<evidence type="ECO:0000313" key="2">
    <source>
        <dbReference type="Proteomes" id="UP000198211"/>
    </source>
</evidence>
<organism evidence="1 2">
    <name type="scientific">Phytophthora megakarya</name>
    <dbReference type="NCBI Taxonomy" id="4795"/>
    <lineage>
        <taxon>Eukaryota</taxon>
        <taxon>Sar</taxon>
        <taxon>Stramenopiles</taxon>
        <taxon>Oomycota</taxon>
        <taxon>Peronosporomycetes</taxon>
        <taxon>Peronosporales</taxon>
        <taxon>Peronosporaceae</taxon>
        <taxon>Phytophthora</taxon>
    </lineage>
</organism>
<reference evidence="2" key="1">
    <citation type="submission" date="2017-03" db="EMBL/GenBank/DDBJ databases">
        <title>Phytopthora megakarya and P. palmivora, two closely related causual agents of cacao black pod achieved similar genome size and gene model numbers by different mechanisms.</title>
        <authorList>
            <person name="Ali S."/>
            <person name="Shao J."/>
            <person name="Larry D.J."/>
            <person name="Kronmiller B."/>
            <person name="Shen D."/>
            <person name="Strem M.D."/>
            <person name="Melnick R.L."/>
            <person name="Guiltinan M.J."/>
            <person name="Tyler B.M."/>
            <person name="Meinhardt L.W."/>
            <person name="Bailey B.A."/>
        </authorList>
    </citation>
    <scope>NUCLEOTIDE SEQUENCE [LARGE SCALE GENOMIC DNA]</scope>
    <source>
        <strain evidence="2">zdho120</strain>
    </source>
</reference>
<protein>
    <submittedName>
        <fullName evidence="1">Uncharacterized protein</fullName>
    </submittedName>
</protein>
<name>A0A225V791_9STRA</name>
<sequence length="155" mass="17347">MEQRGVTGKSAFGNVRSATVYLFTQTEALRTHDFDSLMGCIIPWHELPRTATSDLQKGRRLSLFSMFKSVAQPMLKSTKKGIYSDTSFFSCVGISCAVPKVLKPYDTPILFGERIRLQSILPTVALPLLTLDCCSNKLKTGFRSKQIPTREEHVD</sequence>
<comment type="caution">
    <text evidence="1">The sequence shown here is derived from an EMBL/GenBank/DDBJ whole genome shotgun (WGS) entry which is preliminary data.</text>
</comment>
<dbReference type="AlphaFoldDB" id="A0A225V791"/>
<evidence type="ECO:0000313" key="1">
    <source>
        <dbReference type="EMBL" id="OWZ01223.1"/>
    </source>
</evidence>
<dbReference type="Proteomes" id="UP000198211">
    <property type="component" value="Unassembled WGS sequence"/>
</dbReference>
<dbReference type="EMBL" id="NBNE01007006">
    <property type="protein sequence ID" value="OWZ01223.1"/>
    <property type="molecule type" value="Genomic_DNA"/>
</dbReference>
<keyword evidence="2" id="KW-1185">Reference proteome</keyword>
<proteinExistence type="predicted"/>
<gene>
    <name evidence="1" type="ORF">PHMEG_00027436</name>
</gene>
<accession>A0A225V791</accession>